<dbReference type="STRING" id="1122206.SAMN02745753_02312"/>
<keyword evidence="3" id="KW-1185">Reference proteome</keyword>
<dbReference type="EMBL" id="FQVF01000009">
    <property type="protein sequence ID" value="SHF60603.1"/>
    <property type="molecule type" value="Genomic_DNA"/>
</dbReference>
<evidence type="ECO:0000256" key="1">
    <source>
        <dbReference type="SAM" id="Phobius"/>
    </source>
</evidence>
<gene>
    <name evidence="2" type="ORF">SAMN02745753_02312</name>
</gene>
<dbReference type="Proteomes" id="UP000184517">
    <property type="component" value="Unassembled WGS sequence"/>
</dbReference>
<feature type="transmembrane region" description="Helical" evidence="1">
    <location>
        <begin position="97"/>
        <end position="114"/>
    </location>
</feature>
<feature type="transmembrane region" description="Helical" evidence="1">
    <location>
        <begin position="12"/>
        <end position="32"/>
    </location>
</feature>
<reference evidence="3" key="1">
    <citation type="submission" date="2016-11" db="EMBL/GenBank/DDBJ databases">
        <authorList>
            <person name="Varghese N."/>
            <person name="Submissions S."/>
        </authorList>
    </citation>
    <scope>NUCLEOTIDE SEQUENCE [LARGE SCALE GENOMIC DNA]</scope>
    <source>
        <strain evidence="3">DSM 16579</strain>
    </source>
</reference>
<dbReference type="OrthoDB" id="5190630at2"/>
<dbReference type="RefSeq" id="WP_072839844.1">
    <property type="nucleotide sequence ID" value="NZ_FQVF01000009.1"/>
</dbReference>
<keyword evidence="1" id="KW-0812">Transmembrane</keyword>
<protein>
    <submittedName>
        <fullName evidence="2">Uncharacterized protein</fullName>
    </submittedName>
</protein>
<evidence type="ECO:0000313" key="2">
    <source>
        <dbReference type="EMBL" id="SHF60603.1"/>
    </source>
</evidence>
<dbReference type="AlphaFoldDB" id="A0A1M5D0Q0"/>
<organism evidence="2 3">
    <name type="scientific">Marinomonas polaris DSM 16579</name>
    <dbReference type="NCBI Taxonomy" id="1122206"/>
    <lineage>
        <taxon>Bacteria</taxon>
        <taxon>Pseudomonadati</taxon>
        <taxon>Pseudomonadota</taxon>
        <taxon>Gammaproteobacteria</taxon>
        <taxon>Oceanospirillales</taxon>
        <taxon>Oceanospirillaceae</taxon>
        <taxon>Marinomonas</taxon>
    </lineage>
</organism>
<keyword evidence="1" id="KW-0472">Membrane</keyword>
<accession>A0A1M5D0Q0</accession>
<sequence length="293" mass="34662">MEELITKSQPVFISAIVTLIVLAINWVIKPLWESYFHNYKLRSNHTYEQKKKVKEVISKNKISLIENAETLNHRLWNFSKKIGEGWHCYDETEGGKAYYLNSFAYNFLAFFAWARKSEKEMIYIDSTVSEKEDLELIKYLKLMPQFFCNVEIFKGKGYDDSIDSDHFFRHEFNRVLDLMVVDGEIISFNVFLENKNKNDFHDYNKVYDYISSIEKNKQCLKWQSIQSFHFILMSFLTKFGYDFQKTSVFDLNKHSSESPENSVTEGVNYLIEKMCLDGSEEIKNAVYALSKKH</sequence>
<evidence type="ECO:0000313" key="3">
    <source>
        <dbReference type="Proteomes" id="UP000184517"/>
    </source>
</evidence>
<name>A0A1M5D0Q0_9GAMM</name>
<keyword evidence="1" id="KW-1133">Transmembrane helix</keyword>
<proteinExistence type="predicted"/>